<dbReference type="Gene3D" id="2.180.10.10">
    <property type="entry name" value="RHS repeat-associated core"/>
    <property type="match status" value="1"/>
</dbReference>
<dbReference type="OrthoDB" id="121996at2"/>
<sequence length="386" mass="40850">MSRKPDQETVKVRLKFFGGGCEPRSMKEALRPSRIGRQTSEKEQRNDCAHSITAPTQAKTLEWNTRLQIAYRSVNGTTYFEHKNWLGTERLRTDYTGATAATYQSLSFGDGYTPNILQSAADQDNNHFATLDHDSETATEHAQFRQYASAQGLWMSPDPYMGSYDLTNPQSFNRYSYVGNMPMAFTDLLGLDYGFDCGPDCVGVVGTGGSGGGLVGGTPGGPAPILSGTERSFGGYWFPAPNNQNRLHCAAQFANQFSIAGITGLDNYHGFGSTFLNAALGNTFSGFVDAFDAGTGQNGKSGFDLYPMGVAGGPLLGIPLPDSASPGLQGPLNTALAPAINAATTTSVTTLAGETAIGDSMAFPLAAAKFALDGLTFAAGYIGCHP</sequence>
<accession>A0A4R1L9Z6</accession>
<dbReference type="Proteomes" id="UP000295210">
    <property type="component" value="Unassembled WGS sequence"/>
</dbReference>
<name>A0A4R1L9Z6_9BACT</name>
<dbReference type="AlphaFoldDB" id="A0A4R1L9Z6"/>
<gene>
    <name evidence="2" type="ORF">C7378_0082</name>
</gene>
<keyword evidence="3" id="KW-1185">Reference proteome</keyword>
<dbReference type="InterPro" id="IPR022385">
    <property type="entry name" value="Rhs_assc_core"/>
</dbReference>
<feature type="region of interest" description="Disordered" evidence="1">
    <location>
        <begin position="27"/>
        <end position="49"/>
    </location>
</feature>
<proteinExistence type="predicted"/>
<evidence type="ECO:0000256" key="1">
    <source>
        <dbReference type="SAM" id="MobiDB-lite"/>
    </source>
</evidence>
<evidence type="ECO:0000313" key="3">
    <source>
        <dbReference type="Proteomes" id="UP000295210"/>
    </source>
</evidence>
<evidence type="ECO:0000313" key="2">
    <source>
        <dbReference type="EMBL" id="TCK75102.1"/>
    </source>
</evidence>
<organism evidence="2 3">
    <name type="scientific">Acidipila rosea</name>
    <dbReference type="NCBI Taxonomy" id="768535"/>
    <lineage>
        <taxon>Bacteria</taxon>
        <taxon>Pseudomonadati</taxon>
        <taxon>Acidobacteriota</taxon>
        <taxon>Terriglobia</taxon>
        <taxon>Terriglobales</taxon>
        <taxon>Acidobacteriaceae</taxon>
        <taxon>Acidipila</taxon>
    </lineage>
</organism>
<comment type="caution">
    <text evidence="2">The sequence shown here is derived from an EMBL/GenBank/DDBJ whole genome shotgun (WGS) entry which is preliminary data.</text>
</comment>
<dbReference type="NCBIfam" id="TIGR03696">
    <property type="entry name" value="Rhs_assc_core"/>
    <property type="match status" value="1"/>
</dbReference>
<feature type="compositionally biased region" description="Basic and acidic residues" evidence="1">
    <location>
        <begin position="39"/>
        <end position="48"/>
    </location>
</feature>
<reference evidence="2 3" key="1">
    <citation type="submission" date="2019-03" db="EMBL/GenBank/DDBJ databases">
        <title>Genomic Encyclopedia of Type Strains, Phase IV (KMG-IV): sequencing the most valuable type-strain genomes for metagenomic binning, comparative biology and taxonomic classification.</title>
        <authorList>
            <person name="Goeker M."/>
        </authorList>
    </citation>
    <scope>NUCLEOTIDE SEQUENCE [LARGE SCALE GENOMIC DNA]</scope>
    <source>
        <strain evidence="2 3">DSM 103428</strain>
    </source>
</reference>
<protein>
    <submittedName>
        <fullName evidence="2">RHS repeat-associated protein</fullName>
    </submittedName>
</protein>
<dbReference type="EMBL" id="SMGK01000001">
    <property type="protein sequence ID" value="TCK75102.1"/>
    <property type="molecule type" value="Genomic_DNA"/>
</dbReference>